<reference evidence="2" key="1">
    <citation type="submission" date="2015-09" db="EMBL/GenBank/DDBJ databases">
        <title>Draft Genome Sequences of Two Novel Amoeba-resistant Intranuclear Bacteria, Candidatus Berkiella cookevillensis and Candidatus Berkiella aquae.</title>
        <authorList>
            <person name="Mehari Y.T."/>
            <person name="Arivett B.A."/>
            <person name="Farone A.L."/>
            <person name="Gunderson J.H."/>
            <person name="Farone M.B."/>
        </authorList>
    </citation>
    <scope>NUCLEOTIDE SEQUENCE [LARGE SCALE GENOMIC DNA]</scope>
    <source>
        <strain evidence="2">HT99</strain>
    </source>
</reference>
<dbReference type="InterPro" id="IPR029063">
    <property type="entry name" value="SAM-dependent_MTases_sf"/>
</dbReference>
<reference evidence="3" key="2">
    <citation type="journal article" date="2016" name="Genome Announc.">
        <title>Draft Genome Sequences of Two Novel Amoeba-Resistant Intranuclear Bacteria, 'Candidatus Berkiella cookevillensis' and 'Candidatus Berkiella aquae'.</title>
        <authorList>
            <person name="Mehari Y.T."/>
            <person name="Arivett B.A."/>
            <person name="Farone A.L."/>
            <person name="Gunderson J.H."/>
            <person name="Farone M.B."/>
        </authorList>
    </citation>
    <scope>NUCLEOTIDE SEQUENCE</scope>
    <source>
        <strain evidence="3">HT99</strain>
    </source>
</reference>
<accession>A0A0Q9YAM8</accession>
<keyword evidence="4" id="KW-1185">Reference proteome</keyword>
<dbReference type="EMBL" id="LKAJ01000025">
    <property type="protein sequence ID" value="KRG17712.1"/>
    <property type="molecule type" value="Genomic_DNA"/>
</dbReference>
<organism evidence="2">
    <name type="scientific">Candidatus Berkiella aquae</name>
    <dbReference type="NCBI Taxonomy" id="295108"/>
    <lineage>
        <taxon>Bacteria</taxon>
        <taxon>Pseudomonadati</taxon>
        <taxon>Pseudomonadota</taxon>
        <taxon>Gammaproteobacteria</taxon>
        <taxon>Candidatus Berkiellales</taxon>
        <taxon>Candidatus Berkiellaceae</taxon>
        <taxon>Candidatus Berkiella</taxon>
    </lineage>
</organism>
<evidence type="ECO:0000313" key="4">
    <source>
        <dbReference type="Proteomes" id="UP000051497"/>
    </source>
</evidence>
<dbReference type="AlphaFoldDB" id="A0A0Q9YAM8"/>
<dbReference type="InterPro" id="IPR050447">
    <property type="entry name" value="Erg6_SMT_methyltransf"/>
</dbReference>
<dbReference type="CDD" id="cd02440">
    <property type="entry name" value="AdoMet_MTases"/>
    <property type="match status" value="1"/>
</dbReference>
<evidence type="ECO:0000313" key="3">
    <source>
        <dbReference type="EMBL" id="MCS5712835.1"/>
    </source>
</evidence>
<proteinExistence type="predicted"/>
<dbReference type="Gene3D" id="3.40.50.150">
    <property type="entry name" value="Vaccinia Virus protein VP39"/>
    <property type="match status" value="1"/>
</dbReference>
<evidence type="ECO:0000259" key="1">
    <source>
        <dbReference type="Pfam" id="PF13847"/>
    </source>
</evidence>
<dbReference type="OrthoDB" id="9791837at2"/>
<dbReference type="Proteomes" id="UP000051497">
    <property type="component" value="Unassembled WGS sequence"/>
</dbReference>
<keyword evidence="2" id="KW-0808">Transferase</keyword>
<feature type="domain" description="Methyltransferase" evidence="1">
    <location>
        <begin position="39"/>
        <end position="148"/>
    </location>
</feature>
<dbReference type="GO" id="GO:0043770">
    <property type="term" value="F:demethylmenaquinone methyltransferase activity"/>
    <property type="evidence" value="ECO:0007669"/>
    <property type="project" value="UniProtKB-EC"/>
</dbReference>
<dbReference type="Pfam" id="PF13847">
    <property type="entry name" value="Methyltransf_31"/>
    <property type="match status" value="1"/>
</dbReference>
<dbReference type="EMBL" id="LKAJ02000003">
    <property type="protein sequence ID" value="MCS5712835.1"/>
    <property type="molecule type" value="Genomic_DNA"/>
</dbReference>
<dbReference type="PANTHER" id="PTHR44068:SF11">
    <property type="entry name" value="GERANYL DIPHOSPHATE 2-C-METHYLTRANSFERASE"/>
    <property type="match status" value="1"/>
</dbReference>
<sequence length="269" mass="30212">MREDKYEFEVGEKGQEGLDILDVMFNANTKQHILSAGIRQGMHVLDIGCGRGAMSVWLAEQVGNKGSVIAIDNNENQIKATIELTKSKSLSWLKFRVLSAYDINKLTESLDLAYCRFILHHINNPTKVIEQVFQILPKGGIFIAEEGIVSAAFSYPKVKAWGGERTDHRFPLEKEGEDRDGNFGMKLLHQMKQVGFDIQFAGLYQPLLYTKQQKQLLAGPAREGYKQYALSHGISDEEWQIQAQELDDLIANPAGCIGFYQSCLVIGKK</sequence>
<keyword evidence="2" id="KW-0489">Methyltransferase</keyword>
<name>A0A0Q9YAM8_9GAMM</name>
<protein>
    <submittedName>
        <fullName evidence="3">Class I SAM-dependent methyltransferase</fullName>
    </submittedName>
    <submittedName>
        <fullName evidence="2">Demethylmenaquinone methyltransferase</fullName>
        <ecNumber evidence="2">2.1.1.163</ecNumber>
    </submittedName>
</protein>
<reference evidence="3" key="3">
    <citation type="submission" date="2021-06" db="EMBL/GenBank/DDBJ databases">
        <title>Genomic Description and Analysis of Intracellular Bacteria, Candidatus Berkiella cookevillensis and Candidatus Berkiella aquae.</title>
        <authorList>
            <person name="Kidane D.T."/>
            <person name="Mehari Y.T."/>
            <person name="Rice F.C."/>
            <person name="Arivett B.A."/>
            <person name="Farone A.L."/>
            <person name="Berk S.G."/>
            <person name="Farone M.B."/>
        </authorList>
    </citation>
    <scope>NUCLEOTIDE SEQUENCE</scope>
    <source>
        <strain evidence="3">HT99</strain>
    </source>
</reference>
<dbReference type="PANTHER" id="PTHR44068">
    <property type="entry name" value="ZGC:194242"/>
    <property type="match status" value="1"/>
</dbReference>
<gene>
    <name evidence="2" type="primary">ubiE_4</name>
    <name evidence="3" type="ORF">HT99x_015455</name>
    <name evidence="2" type="ORF">HT99x_03149</name>
</gene>
<comment type="caution">
    <text evidence="2">The sequence shown here is derived from an EMBL/GenBank/DDBJ whole genome shotgun (WGS) entry which is preliminary data.</text>
</comment>
<dbReference type="RefSeq" id="WP_075067732.1">
    <property type="nucleotide sequence ID" value="NZ_LKAJ02000003.1"/>
</dbReference>
<evidence type="ECO:0000313" key="2">
    <source>
        <dbReference type="EMBL" id="KRG17712.1"/>
    </source>
</evidence>
<dbReference type="InterPro" id="IPR025714">
    <property type="entry name" value="Methyltranfer_dom"/>
</dbReference>
<dbReference type="EC" id="2.1.1.163" evidence="2"/>
<dbReference type="SUPFAM" id="SSF53335">
    <property type="entry name" value="S-adenosyl-L-methionine-dependent methyltransferases"/>
    <property type="match status" value="1"/>
</dbReference>
<dbReference type="STRING" id="295108.HT99x_03149"/>
<dbReference type="GO" id="GO:0032259">
    <property type="term" value="P:methylation"/>
    <property type="evidence" value="ECO:0007669"/>
    <property type="project" value="UniProtKB-KW"/>
</dbReference>